<evidence type="ECO:0000256" key="1">
    <source>
        <dbReference type="SAM" id="SignalP"/>
    </source>
</evidence>
<dbReference type="Gene3D" id="1.50.10.20">
    <property type="match status" value="1"/>
</dbReference>
<dbReference type="InterPro" id="IPR008928">
    <property type="entry name" value="6-hairpin_glycosidase_sf"/>
</dbReference>
<feature type="chain" id="PRO_5045133842" evidence="1">
    <location>
        <begin position="20"/>
        <end position="948"/>
    </location>
</feature>
<protein>
    <submittedName>
        <fullName evidence="2">Uncharacterized protein</fullName>
    </submittedName>
</protein>
<sequence length="948" mass="107246">MKRIFFFLMMIAGVFPVAAQVKLGNNGQDIEWYSKGKAYIFSPEFTVLYSETDPALALKPAGIDKVPYNVPTWKTDASKADYHQQRINESVAGDGFDDKILRSKKEIRTASIYHVGHSVTIKPDKVWAKGDTVYFHFANQEGFSLQAWLVKSQPYPAMGFLLTPRKQGYYSVGYTGAPSFEKQETTESWQPLVWTEKRTPDQPYLTPAFMATEPVTLVSDGVNSLGVLAHPRYLPFQPLPLLDNSQFGVALLNAKAQLQSQVFAPIPGGLHSFMKAGATFGFSFYLLVTPHTITDTYEQIARNIFGFSDYRTNATVSMNTTLDNLIDYAKTHYAWFVDSLKGFAYSTDVPGAVKNVSSLNPLELAIIRDDKELFEKRAYPLMEFMLSREKFLFSLDSTQKIQSPSRKLRGPIAPLSELGVLHSVFPGNDYLYTTLAKREFTKTRVRNLDVEEKGSNWINALFLFKMTGDSTYLTMSRKMADAYLEKRVDQRMEAFGDPMISTHFFWPTFTNNWSALLELYELTKEERYLKAAHDGARHYALFTWMVPAVPDSLITVNKGGKAPMYWYLKSKGHQQMYYPEEKVPAWRVSEVGLTPESSGTATGHRGIFMSTFAPWMLRIGYYTKDDFLIQIAKASLVGRSASFPGYHMNTERTTAYEKPDFPLHEHKAQSVNSFHYNHILPMASLFMDYLASDAYIKSGGRIHFPNDYIEGYAYLQNKFYGHKKGSFMGSDQVQLWMPARLLKIGDIGLNYIAARKEDSLFIAFANQSAHPIQTTVTVNPVWVRFPGNTVMTVLGEKKQEEALKDSSFTITVPANGQTAVVLKGAVVTSAFQDQLLQPVADKSRDYLSISEGNAKALLFKLGGYGRRLFVYLEDDDTKWSSVRLQYRIGKSKPAVISKNSYPFEFTVAADRQQPVFFSLILTGTDGRTVRTKEYELGQRTISINVKNR</sequence>
<evidence type="ECO:0000313" key="2">
    <source>
        <dbReference type="EMBL" id="MCD2424286.1"/>
    </source>
</evidence>
<organism evidence="2 3">
    <name type="scientific">Niabella pedocola</name>
    <dbReference type="NCBI Taxonomy" id="1752077"/>
    <lineage>
        <taxon>Bacteria</taxon>
        <taxon>Pseudomonadati</taxon>
        <taxon>Bacteroidota</taxon>
        <taxon>Chitinophagia</taxon>
        <taxon>Chitinophagales</taxon>
        <taxon>Chitinophagaceae</taxon>
        <taxon>Niabella</taxon>
    </lineage>
</organism>
<dbReference type="SUPFAM" id="SSF48208">
    <property type="entry name" value="Six-hairpin glycosidases"/>
    <property type="match status" value="1"/>
</dbReference>
<reference evidence="2 3" key="1">
    <citation type="submission" date="2021-11" db="EMBL/GenBank/DDBJ databases">
        <title>Genomic of Niabella pedocola.</title>
        <authorList>
            <person name="Wu T."/>
        </authorList>
    </citation>
    <scope>NUCLEOTIDE SEQUENCE [LARGE SCALE GENOMIC DNA]</scope>
    <source>
        <strain evidence="2 3">JCM 31011</strain>
    </source>
</reference>
<gene>
    <name evidence="2" type="ORF">LQ567_16015</name>
</gene>
<feature type="signal peptide" evidence="1">
    <location>
        <begin position="1"/>
        <end position="19"/>
    </location>
</feature>
<name>A0ABS8PT80_9BACT</name>
<evidence type="ECO:0000313" key="3">
    <source>
        <dbReference type="Proteomes" id="UP001199816"/>
    </source>
</evidence>
<accession>A0ABS8PT80</accession>
<dbReference type="Proteomes" id="UP001199816">
    <property type="component" value="Unassembled WGS sequence"/>
</dbReference>
<keyword evidence="1" id="KW-0732">Signal</keyword>
<keyword evidence="3" id="KW-1185">Reference proteome</keyword>
<dbReference type="EMBL" id="JAJNEC010000005">
    <property type="protein sequence ID" value="MCD2424286.1"/>
    <property type="molecule type" value="Genomic_DNA"/>
</dbReference>
<proteinExistence type="predicted"/>
<dbReference type="RefSeq" id="WP_231005833.1">
    <property type="nucleotide sequence ID" value="NZ_JAJNEC010000005.1"/>
</dbReference>
<comment type="caution">
    <text evidence="2">The sequence shown here is derived from an EMBL/GenBank/DDBJ whole genome shotgun (WGS) entry which is preliminary data.</text>
</comment>